<dbReference type="Pfam" id="PF10055">
    <property type="entry name" value="DUF2292"/>
    <property type="match status" value="1"/>
</dbReference>
<name>A0A3A1V674_9BACL</name>
<dbReference type="InterPro" id="IPR018743">
    <property type="entry name" value="DUF2292"/>
</dbReference>
<dbReference type="RefSeq" id="WP_119599591.1">
    <property type="nucleotide sequence ID" value="NZ_QXQA01000005.1"/>
</dbReference>
<dbReference type="AlphaFoldDB" id="A0A3A1V674"/>
<accession>A0A3A1V674</accession>
<keyword evidence="3" id="KW-1185">Reference proteome</keyword>
<organism evidence="2 3">
    <name type="scientific">Paenibacillus nanensis</name>
    <dbReference type="NCBI Taxonomy" id="393251"/>
    <lineage>
        <taxon>Bacteria</taxon>
        <taxon>Bacillati</taxon>
        <taxon>Bacillota</taxon>
        <taxon>Bacilli</taxon>
        <taxon>Bacillales</taxon>
        <taxon>Paenibacillaceae</taxon>
        <taxon>Paenibacillus</taxon>
    </lineage>
</organism>
<dbReference type="Proteomes" id="UP000266482">
    <property type="component" value="Unassembled WGS sequence"/>
</dbReference>
<dbReference type="OrthoDB" id="2382414at2"/>
<sequence>MAKPLVIDEVWQERILNQVSGIQYGQVIITVHDGRIVQIDRTERVRYEQSPAQKQAAEPLKAGGAGNPVVDSTKDLKAAQ</sequence>
<evidence type="ECO:0000256" key="1">
    <source>
        <dbReference type="SAM" id="MobiDB-lite"/>
    </source>
</evidence>
<feature type="region of interest" description="Disordered" evidence="1">
    <location>
        <begin position="47"/>
        <end position="80"/>
    </location>
</feature>
<protein>
    <submittedName>
        <fullName evidence="2">DUF2292 domain-containing protein</fullName>
    </submittedName>
</protein>
<evidence type="ECO:0000313" key="2">
    <source>
        <dbReference type="EMBL" id="RIX53010.1"/>
    </source>
</evidence>
<comment type="caution">
    <text evidence="2">The sequence shown here is derived from an EMBL/GenBank/DDBJ whole genome shotgun (WGS) entry which is preliminary data.</text>
</comment>
<dbReference type="EMBL" id="QXQA01000005">
    <property type="protein sequence ID" value="RIX53010.1"/>
    <property type="molecule type" value="Genomic_DNA"/>
</dbReference>
<gene>
    <name evidence="2" type="ORF">D3P08_10170</name>
</gene>
<evidence type="ECO:0000313" key="3">
    <source>
        <dbReference type="Proteomes" id="UP000266482"/>
    </source>
</evidence>
<proteinExistence type="predicted"/>
<reference evidence="2 3" key="1">
    <citation type="submission" date="2018-09" db="EMBL/GenBank/DDBJ databases">
        <title>Paenibacillus aracenensis nov. sp. isolated from a cave in southern Spain.</title>
        <authorList>
            <person name="Jurado V."/>
            <person name="Gutierrez-Patricio S."/>
            <person name="Gonzalez-Pimentel J.L."/>
            <person name="Miller A.Z."/>
            <person name="Laiz L."/>
            <person name="Saiz-Jimenez C."/>
        </authorList>
    </citation>
    <scope>NUCLEOTIDE SEQUENCE [LARGE SCALE GENOMIC DNA]</scope>
    <source>
        <strain evidence="2 3">DSM 22867</strain>
    </source>
</reference>